<dbReference type="AlphaFoldDB" id="A0A1F7GVD9"/>
<reference evidence="2 3" key="1">
    <citation type="journal article" date="2016" name="Nat. Commun.">
        <title>Thousands of microbial genomes shed light on interconnected biogeochemical processes in an aquifer system.</title>
        <authorList>
            <person name="Anantharaman K."/>
            <person name="Brown C.T."/>
            <person name="Hug L.A."/>
            <person name="Sharon I."/>
            <person name="Castelle C.J."/>
            <person name="Probst A.J."/>
            <person name="Thomas B.C."/>
            <person name="Singh A."/>
            <person name="Wilkins M.J."/>
            <person name="Karaoz U."/>
            <person name="Brodie E.L."/>
            <person name="Williams K.H."/>
            <person name="Hubbard S.S."/>
            <person name="Banfield J.F."/>
        </authorList>
    </citation>
    <scope>NUCLEOTIDE SEQUENCE [LARGE SCALE GENOMIC DNA]</scope>
</reference>
<feature type="region of interest" description="Disordered" evidence="1">
    <location>
        <begin position="222"/>
        <end position="243"/>
    </location>
</feature>
<name>A0A1F7GVD9_9BACT</name>
<proteinExistence type="predicted"/>
<dbReference type="Gene3D" id="1.25.10.90">
    <property type="match status" value="1"/>
</dbReference>
<dbReference type="SUPFAM" id="SSF48371">
    <property type="entry name" value="ARM repeat"/>
    <property type="match status" value="1"/>
</dbReference>
<evidence type="ECO:0000313" key="3">
    <source>
        <dbReference type="Proteomes" id="UP000177159"/>
    </source>
</evidence>
<dbReference type="InterPro" id="IPR014825">
    <property type="entry name" value="DNA_alkylation"/>
</dbReference>
<evidence type="ECO:0000313" key="2">
    <source>
        <dbReference type="EMBL" id="OGK22546.1"/>
    </source>
</evidence>
<dbReference type="Pfam" id="PF08713">
    <property type="entry name" value="DNA_alkylation"/>
    <property type="match status" value="1"/>
</dbReference>
<protein>
    <submittedName>
        <fullName evidence="2">DNA alkylation repair protein</fullName>
    </submittedName>
</protein>
<gene>
    <name evidence="2" type="ORF">A3C24_05280</name>
</gene>
<comment type="caution">
    <text evidence="2">The sequence shown here is derived from an EMBL/GenBank/DDBJ whole genome shotgun (WGS) entry which is preliminary data.</text>
</comment>
<dbReference type="PANTHER" id="PTHR41291:SF1">
    <property type="entry name" value="DNA ALKYLATION REPAIR PROTEIN"/>
    <property type="match status" value="1"/>
</dbReference>
<evidence type="ECO:0000256" key="1">
    <source>
        <dbReference type="SAM" id="MobiDB-lite"/>
    </source>
</evidence>
<dbReference type="InterPro" id="IPR016024">
    <property type="entry name" value="ARM-type_fold"/>
</dbReference>
<accession>A0A1F7GVD9</accession>
<sequence length="243" mass="27972">MNYKDIIAELHSKANPKNVKGMQRFGIQGDNILGISIVELRKIAKHIGKNHDLACRLWDSRIHEARLLAAFIDDPAQVHEKQMDLWVKDFNSWDICDQVCSGLFDKTPYSFSKAKEWSGAEQEFIRRAGFALMAALSVHDKKAHDKQFIKFFPIIIKYAVDERNFVKKAVNWALRQIGKRNKTLNIQAIKTAEDIIKLHPKSSSARWIARDALRELKSDQVRKRLLKKSKPRSSNTEGYNTEG</sequence>
<dbReference type="Proteomes" id="UP000177159">
    <property type="component" value="Unassembled WGS sequence"/>
</dbReference>
<dbReference type="PANTHER" id="PTHR41291">
    <property type="entry name" value="DNA ALKYLATION REPAIR PROTEIN"/>
    <property type="match status" value="1"/>
</dbReference>
<organism evidence="2 3">
    <name type="scientific">Candidatus Roizmanbacteria bacterium RIFCSPHIGHO2_02_FULL_37_24</name>
    <dbReference type="NCBI Taxonomy" id="1802037"/>
    <lineage>
        <taxon>Bacteria</taxon>
        <taxon>Candidatus Roizmaniibacteriota</taxon>
    </lineage>
</organism>
<dbReference type="CDD" id="cd06561">
    <property type="entry name" value="AlkD_like"/>
    <property type="match status" value="1"/>
</dbReference>
<dbReference type="EMBL" id="MFZM01000041">
    <property type="protein sequence ID" value="OGK22546.1"/>
    <property type="molecule type" value="Genomic_DNA"/>
</dbReference>